<dbReference type="Pfam" id="PF07729">
    <property type="entry name" value="FCD"/>
    <property type="match status" value="1"/>
</dbReference>
<dbReference type="PANTHER" id="PTHR43537:SF24">
    <property type="entry name" value="GLUCONATE OPERON TRANSCRIPTIONAL REPRESSOR"/>
    <property type="match status" value="1"/>
</dbReference>
<keyword evidence="3" id="KW-0804">Transcription</keyword>
<evidence type="ECO:0000256" key="1">
    <source>
        <dbReference type="ARBA" id="ARBA00023015"/>
    </source>
</evidence>
<keyword evidence="2" id="KW-0238">DNA-binding</keyword>
<dbReference type="EMBL" id="BAAALX010000008">
    <property type="protein sequence ID" value="GAA1511788.1"/>
    <property type="molecule type" value="Genomic_DNA"/>
</dbReference>
<organism evidence="5 6">
    <name type="scientific">Brevibacterium permense</name>
    <dbReference type="NCBI Taxonomy" id="234834"/>
    <lineage>
        <taxon>Bacteria</taxon>
        <taxon>Bacillati</taxon>
        <taxon>Actinomycetota</taxon>
        <taxon>Actinomycetes</taxon>
        <taxon>Micrococcales</taxon>
        <taxon>Brevibacteriaceae</taxon>
        <taxon>Brevibacterium</taxon>
    </lineage>
</organism>
<comment type="caution">
    <text evidence="5">The sequence shown here is derived from an EMBL/GenBank/DDBJ whole genome shotgun (WGS) entry which is preliminary data.</text>
</comment>
<evidence type="ECO:0000259" key="4">
    <source>
        <dbReference type="PROSITE" id="PS50949"/>
    </source>
</evidence>
<accession>A0ABP4KX21</accession>
<dbReference type="PROSITE" id="PS50949">
    <property type="entry name" value="HTH_GNTR"/>
    <property type="match status" value="1"/>
</dbReference>
<dbReference type="InterPro" id="IPR011711">
    <property type="entry name" value="GntR_C"/>
</dbReference>
<dbReference type="RefSeq" id="WP_217278465.1">
    <property type="nucleotide sequence ID" value="NZ_BAAALX010000008.1"/>
</dbReference>
<feature type="domain" description="HTH gntR-type" evidence="4">
    <location>
        <begin position="15"/>
        <end position="82"/>
    </location>
</feature>
<dbReference type="PANTHER" id="PTHR43537">
    <property type="entry name" value="TRANSCRIPTIONAL REGULATOR, GNTR FAMILY"/>
    <property type="match status" value="1"/>
</dbReference>
<sequence length="232" mass="26329">MTVANSKTPAGFRQKQLSNHIAEHIRAEILDGTYSPGQHLRLEEVAQELGVSVTPVREAFMGLHVEGFVRHAERRGFVVSALNRRDFEDLYDLLAQVSSRLAERAAAGMTQSDVERLTEVHEKMRDAVARGDYELVEHTNDEFHRIINRAADSSKLTWVLLSVLKYVPKRFYARIEGMSAMLLEQHEGILQAVIDRRPADAYAAMFEHERVSMRSVLDDLDRQGIFSRAVIA</sequence>
<name>A0ABP4KX21_9MICO</name>
<gene>
    <name evidence="5" type="ORF">GCM10009690_13530</name>
</gene>
<dbReference type="Proteomes" id="UP001500177">
    <property type="component" value="Unassembled WGS sequence"/>
</dbReference>
<reference evidence="6" key="1">
    <citation type="journal article" date="2019" name="Int. J. Syst. Evol. Microbiol.">
        <title>The Global Catalogue of Microorganisms (GCM) 10K type strain sequencing project: providing services to taxonomists for standard genome sequencing and annotation.</title>
        <authorList>
            <consortium name="The Broad Institute Genomics Platform"/>
            <consortium name="The Broad Institute Genome Sequencing Center for Infectious Disease"/>
            <person name="Wu L."/>
            <person name="Ma J."/>
        </authorList>
    </citation>
    <scope>NUCLEOTIDE SEQUENCE [LARGE SCALE GENOMIC DNA]</scope>
    <source>
        <strain evidence="6">JCM 13318</strain>
    </source>
</reference>
<proteinExistence type="predicted"/>
<dbReference type="Pfam" id="PF00392">
    <property type="entry name" value="GntR"/>
    <property type="match status" value="1"/>
</dbReference>
<evidence type="ECO:0000313" key="6">
    <source>
        <dbReference type="Proteomes" id="UP001500177"/>
    </source>
</evidence>
<dbReference type="CDD" id="cd07377">
    <property type="entry name" value="WHTH_GntR"/>
    <property type="match status" value="1"/>
</dbReference>
<dbReference type="InterPro" id="IPR000524">
    <property type="entry name" value="Tscrpt_reg_HTH_GntR"/>
</dbReference>
<keyword evidence="1" id="KW-0805">Transcription regulation</keyword>
<keyword evidence="6" id="KW-1185">Reference proteome</keyword>
<dbReference type="SMART" id="SM00345">
    <property type="entry name" value="HTH_GNTR"/>
    <property type="match status" value="1"/>
</dbReference>
<protein>
    <submittedName>
        <fullName evidence="5">GntR family transcriptional regulator</fullName>
    </submittedName>
</protein>
<dbReference type="SMART" id="SM00895">
    <property type="entry name" value="FCD"/>
    <property type="match status" value="1"/>
</dbReference>
<evidence type="ECO:0000256" key="3">
    <source>
        <dbReference type="ARBA" id="ARBA00023163"/>
    </source>
</evidence>
<evidence type="ECO:0000256" key="2">
    <source>
        <dbReference type="ARBA" id="ARBA00023125"/>
    </source>
</evidence>
<evidence type="ECO:0000313" key="5">
    <source>
        <dbReference type="EMBL" id="GAA1511788.1"/>
    </source>
</evidence>